<dbReference type="EMBL" id="JAFHDT010000018">
    <property type="protein sequence ID" value="KAI7796964.1"/>
    <property type="molecule type" value="Genomic_DNA"/>
</dbReference>
<feature type="chain" id="PRO_5040800480" evidence="1">
    <location>
        <begin position="31"/>
        <end position="142"/>
    </location>
</feature>
<organism evidence="2 3">
    <name type="scientific">Triplophysa rosa</name>
    <name type="common">Cave loach</name>
    <dbReference type="NCBI Taxonomy" id="992332"/>
    <lineage>
        <taxon>Eukaryota</taxon>
        <taxon>Metazoa</taxon>
        <taxon>Chordata</taxon>
        <taxon>Craniata</taxon>
        <taxon>Vertebrata</taxon>
        <taxon>Euteleostomi</taxon>
        <taxon>Actinopterygii</taxon>
        <taxon>Neopterygii</taxon>
        <taxon>Teleostei</taxon>
        <taxon>Ostariophysi</taxon>
        <taxon>Cypriniformes</taxon>
        <taxon>Nemacheilidae</taxon>
        <taxon>Triplophysa</taxon>
    </lineage>
</organism>
<name>A0A9W7THF2_TRIRA</name>
<keyword evidence="2" id="KW-0675">Receptor</keyword>
<gene>
    <name evidence="2" type="ORF">IRJ41_010282</name>
</gene>
<evidence type="ECO:0000313" key="3">
    <source>
        <dbReference type="Proteomes" id="UP001059041"/>
    </source>
</evidence>
<protein>
    <submittedName>
        <fullName evidence="2">Glutamate receptor ionotropic</fullName>
    </submittedName>
</protein>
<dbReference type="AlphaFoldDB" id="A0A9W7THF2"/>
<accession>A0A9W7THF2</accession>
<keyword evidence="1" id="KW-0732">Signal</keyword>
<dbReference type="Proteomes" id="UP001059041">
    <property type="component" value="Linkage Group LG18"/>
</dbReference>
<sequence>MATPRGCWGPSLQLLLFVNLLLNVMPPCRGRPFFVPPSVNVAVVFSGSAHHSEIKGRLSPENFLDMPLEVNPITVLVNDTNPRALLTRLCQTMATENLHGVVFEDDVDSEAVAQILDFISSQTSIPIVGISGGSAVVIPHKI</sequence>
<keyword evidence="3" id="KW-1185">Reference proteome</keyword>
<reference evidence="2" key="1">
    <citation type="submission" date="2021-02" db="EMBL/GenBank/DDBJ databases">
        <title>Comparative genomics reveals that relaxation of natural selection precedes convergent phenotypic evolution of cavefish.</title>
        <authorList>
            <person name="Peng Z."/>
        </authorList>
    </citation>
    <scope>NUCLEOTIDE SEQUENCE</scope>
    <source>
        <tissue evidence="2">Muscle</tissue>
    </source>
</reference>
<comment type="caution">
    <text evidence="2">The sequence shown here is derived from an EMBL/GenBank/DDBJ whole genome shotgun (WGS) entry which is preliminary data.</text>
</comment>
<feature type="signal peptide" evidence="1">
    <location>
        <begin position="1"/>
        <end position="30"/>
    </location>
</feature>
<proteinExistence type="predicted"/>
<evidence type="ECO:0000313" key="2">
    <source>
        <dbReference type="EMBL" id="KAI7796964.1"/>
    </source>
</evidence>
<dbReference type="Gene3D" id="3.40.50.2300">
    <property type="match status" value="1"/>
</dbReference>
<evidence type="ECO:0000256" key="1">
    <source>
        <dbReference type="SAM" id="SignalP"/>
    </source>
</evidence>